<dbReference type="AlphaFoldDB" id="A0ABD5S8D9"/>
<accession>A0ABD5S8D9</accession>
<dbReference type="Pfam" id="PF08666">
    <property type="entry name" value="SAF"/>
    <property type="match status" value="1"/>
</dbReference>
<dbReference type="SUPFAM" id="SSF51569">
    <property type="entry name" value="Aldolase"/>
    <property type="match status" value="1"/>
</dbReference>
<dbReference type="Pfam" id="PF03102">
    <property type="entry name" value="NeuB"/>
    <property type="match status" value="1"/>
</dbReference>
<dbReference type="InterPro" id="IPR036732">
    <property type="entry name" value="AFP_Neu5c_C_sf"/>
</dbReference>
<gene>
    <name evidence="2" type="primary">neuB</name>
    <name evidence="2" type="ORF">ACFQEU_03935</name>
</gene>
<proteinExistence type="predicted"/>
<evidence type="ECO:0000259" key="1">
    <source>
        <dbReference type="PROSITE" id="PS50844"/>
    </source>
</evidence>
<keyword evidence="3" id="KW-1185">Reference proteome</keyword>
<keyword evidence="2" id="KW-0808">Transferase</keyword>
<dbReference type="EC" id="2.5.1.56" evidence="2"/>
<evidence type="ECO:0000313" key="3">
    <source>
        <dbReference type="Proteomes" id="UP001596442"/>
    </source>
</evidence>
<name>A0ABD5S8D9_9EURY</name>
<dbReference type="PROSITE" id="PS50844">
    <property type="entry name" value="AFP_LIKE"/>
    <property type="match status" value="1"/>
</dbReference>
<dbReference type="CDD" id="cd11615">
    <property type="entry name" value="SAF_NeuB_like"/>
    <property type="match status" value="1"/>
</dbReference>
<dbReference type="GO" id="GO:0050462">
    <property type="term" value="F:N-acetylneuraminate synthase activity"/>
    <property type="evidence" value="ECO:0007669"/>
    <property type="project" value="UniProtKB-EC"/>
</dbReference>
<protein>
    <submittedName>
        <fullName evidence="2">N-acetylneuraminate synthase</fullName>
        <ecNumber evidence="2">2.5.1.56</ecNumber>
    </submittedName>
</protein>
<dbReference type="SMART" id="SM00858">
    <property type="entry name" value="SAF"/>
    <property type="match status" value="1"/>
</dbReference>
<feature type="domain" description="AFP-like" evidence="1">
    <location>
        <begin position="290"/>
        <end position="348"/>
    </location>
</feature>
<dbReference type="InterPro" id="IPR006190">
    <property type="entry name" value="SAF_AFP_Neu5Ac"/>
</dbReference>
<dbReference type="NCBIfam" id="TIGR03569">
    <property type="entry name" value="NeuB_NnaB"/>
    <property type="match status" value="1"/>
</dbReference>
<dbReference type="InterPro" id="IPR051690">
    <property type="entry name" value="PseI-like"/>
</dbReference>
<dbReference type="InterPro" id="IPR013785">
    <property type="entry name" value="Aldolase_TIM"/>
</dbReference>
<dbReference type="InterPro" id="IPR013974">
    <property type="entry name" value="SAF"/>
</dbReference>
<evidence type="ECO:0000313" key="2">
    <source>
        <dbReference type="EMBL" id="MFC6752620.1"/>
    </source>
</evidence>
<dbReference type="PANTHER" id="PTHR42966:SF1">
    <property type="entry name" value="SIALIC ACID SYNTHASE"/>
    <property type="match status" value="1"/>
</dbReference>
<dbReference type="EMBL" id="JBHSWW010000030">
    <property type="protein sequence ID" value="MFC6752620.1"/>
    <property type="molecule type" value="Genomic_DNA"/>
</dbReference>
<dbReference type="RefSeq" id="WP_379779483.1">
    <property type="nucleotide sequence ID" value="NZ_JBHSWW010000030.1"/>
</dbReference>
<dbReference type="Proteomes" id="UP001596442">
    <property type="component" value="Unassembled WGS sequence"/>
</dbReference>
<dbReference type="SUPFAM" id="SSF51269">
    <property type="entry name" value="AFP III-like domain"/>
    <property type="match status" value="1"/>
</dbReference>
<dbReference type="PANTHER" id="PTHR42966">
    <property type="entry name" value="N-ACETYLNEURAMINATE SYNTHASE"/>
    <property type="match status" value="1"/>
</dbReference>
<dbReference type="Gene3D" id="3.90.1210.10">
    <property type="entry name" value="Antifreeze-like/N-acetylneuraminic acid synthase C-terminal domain"/>
    <property type="match status" value="1"/>
</dbReference>
<dbReference type="InterPro" id="IPR057736">
    <property type="entry name" value="SAF_PseI/NeuA/NeuB"/>
</dbReference>
<comment type="caution">
    <text evidence="2">The sequence shown here is derived from an EMBL/GenBank/DDBJ whole genome shotgun (WGS) entry which is preliminary data.</text>
</comment>
<reference evidence="2 3" key="1">
    <citation type="journal article" date="2019" name="Int. J. Syst. Evol. Microbiol.">
        <title>The Global Catalogue of Microorganisms (GCM) 10K type strain sequencing project: providing services to taxonomists for standard genome sequencing and annotation.</title>
        <authorList>
            <consortium name="The Broad Institute Genomics Platform"/>
            <consortium name="The Broad Institute Genome Sequencing Center for Infectious Disease"/>
            <person name="Wu L."/>
            <person name="Ma J."/>
        </authorList>
    </citation>
    <scope>NUCLEOTIDE SEQUENCE [LARGE SCALE GENOMIC DNA]</scope>
    <source>
        <strain evidence="2 3">CGMCC 1.3239</strain>
    </source>
</reference>
<dbReference type="InterPro" id="IPR020007">
    <property type="entry name" value="NeuB/NeuA"/>
</dbReference>
<dbReference type="InterPro" id="IPR013132">
    <property type="entry name" value="PseI/NeuA/B-like_N"/>
</dbReference>
<sequence length="352" mass="38295">MEIDGARIGPDSQPFFIAEAGVNHNGELKKAKELIDVAADAGADAVKFQTFTANRLVTPDADKADYQTETTGEGGQYEMLKQYELDRESHRLLLDYCSKKDITFLSTPFDRESADMLKQLGVDAIKLGSGELTNTPLIKHVAEFDLPLIVSTGMGTLEEVEQAYEAIQSVDAGADVVFLHCTSTYPCSLEDVNLRAMETIKEKLNVPVGYSDHTVLPETPAFAVAAGASILEKHFTLNSTLPGPDHEASLEPEGLNHAVNLVHTAAQSRGNPRKQPTESEQENIRTIRKSLYAASDLDSGDLLEESDIAILRPEDGLTPQWYDSIIGTKITQNISQGSPITKSDLEMEEGGS</sequence>
<organism evidence="2 3">
    <name type="scientific">Halorubrum tibetense</name>
    <dbReference type="NCBI Taxonomy" id="175631"/>
    <lineage>
        <taxon>Archaea</taxon>
        <taxon>Methanobacteriati</taxon>
        <taxon>Methanobacteriota</taxon>
        <taxon>Stenosarchaea group</taxon>
        <taxon>Halobacteria</taxon>
        <taxon>Halobacteriales</taxon>
        <taxon>Haloferacaceae</taxon>
        <taxon>Halorubrum</taxon>
    </lineage>
</organism>
<dbReference type="Gene3D" id="3.20.20.70">
    <property type="entry name" value="Aldolase class I"/>
    <property type="match status" value="1"/>
</dbReference>